<evidence type="ECO:0000313" key="8">
    <source>
        <dbReference type="EMBL" id="APW66617.1"/>
    </source>
</evidence>
<feature type="transmembrane region" description="Helical" evidence="7">
    <location>
        <begin position="92"/>
        <end position="116"/>
    </location>
</feature>
<evidence type="ECO:0000256" key="3">
    <source>
        <dbReference type="ARBA" id="ARBA00022519"/>
    </source>
</evidence>
<feature type="transmembrane region" description="Helical" evidence="7">
    <location>
        <begin position="329"/>
        <end position="355"/>
    </location>
</feature>
<dbReference type="AlphaFoldDB" id="A0A1P8KQ08"/>
<evidence type="ECO:0000256" key="5">
    <source>
        <dbReference type="ARBA" id="ARBA00022989"/>
    </source>
</evidence>
<keyword evidence="4 7" id="KW-0812">Transmembrane</keyword>
<comment type="catalytic activity">
    <reaction evidence="7">
        <text>Na(+)(in) + 2 H(+)(out) = Na(+)(out) + 2 H(+)(in)</text>
        <dbReference type="Rhea" id="RHEA:29251"/>
        <dbReference type="ChEBI" id="CHEBI:15378"/>
        <dbReference type="ChEBI" id="CHEBI:29101"/>
    </reaction>
</comment>
<dbReference type="Gene3D" id="1.20.1530.10">
    <property type="entry name" value="Na+/H+ antiporter like domain"/>
    <property type="match status" value="1"/>
</dbReference>
<dbReference type="NCBIfam" id="NF007112">
    <property type="entry name" value="PRK09561.1"/>
    <property type="match status" value="1"/>
</dbReference>
<evidence type="ECO:0000256" key="1">
    <source>
        <dbReference type="ARBA" id="ARBA00004429"/>
    </source>
</evidence>
<evidence type="ECO:0000256" key="4">
    <source>
        <dbReference type="ARBA" id="ARBA00022692"/>
    </source>
</evidence>
<keyword evidence="9" id="KW-1185">Reference proteome</keyword>
<dbReference type="KEGG" id="alp:LPB137_12510"/>
<organism evidence="8 9">
    <name type="scientific">Poseidonibacter parvus</name>
    <dbReference type="NCBI Taxonomy" id="1850254"/>
    <lineage>
        <taxon>Bacteria</taxon>
        <taxon>Pseudomonadati</taxon>
        <taxon>Campylobacterota</taxon>
        <taxon>Epsilonproteobacteria</taxon>
        <taxon>Campylobacterales</taxon>
        <taxon>Arcobacteraceae</taxon>
        <taxon>Poseidonibacter</taxon>
    </lineage>
</organism>
<accession>A0A1P8KQ08</accession>
<keyword evidence="5 7" id="KW-1133">Transmembrane helix</keyword>
<feature type="transmembrane region" description="Helical" evidence="7">
    <location>
        <begin position="256"/>
        <end position="275"/>
    </location>
</feature>
<feature type="transmembrane region" description="Helical" evidence="7">
    <location>
        <begin position="157"/>
        <end position="176"/>
    </location>
</feature>
<keyword evidence="2 7" id="KW-1003">Cell membrane</keyword>
<sequence length="395" mass="43661">MKVLVRKFLQKESTAGIILMLVTLLALIFSNTFLSEFYNNFLHTPIEFKIGTILDISKPLILWVNDGLMAIFFLLIGLEIKRELILGHLSSLSKIALPGIAAIGGMLVPALIYVAFNYDNEFALRGWAIPTATDIAFALGILSLLGKRVPVSLKIFLMALAIFDDLGAILIIAFFYTSDVSTMSLLMALVCIIVLITMNKMQITLVSTYAFVGVILWVFVLKSGVHATLAGIILAFTIPLNAINEKRKRISPVKSLQHYIHFWVAFYILPIFAFVNAGIDLRSLSLDLIINPVSLGIIFGLFIGKQLGVFFFVYLAVKFKFASLPKGTTWAQIYGVSVLTGIGFTMSLFIDSLAFQDSAMFSYTDKLAILIGSVLSGVLGYLILLKVKSRKRFKN</sequence>
<dbReference type="Proteomes" id="UP000186074">
    <property type="component" value="Chromosome"/>
</dbReference>
<feature type="transmembrane region" description="Helical" evidence="7">
    <location>
        <begin position="12"/>
        <end position="34"/>
    </location>
</feature>
<protein>
    <recommendedName>
        <fullName evidence="7">Na(+)/H(+) antiporter NhaA</fullName>
    </recommendedName>
    <alternativeName>
        <fullName evidence="7">Sodium/proton antiporter NhaA</fullName>
    </alternativeName>
</protein>
<keyword evidence="7" id="KW-0813">Transport</keyword>
<feature type="transmembrane region" description="Helical" evidence="7">
    <location>
        <begin position="182"/>
        <end position="198"/>
    </location>
</feature>
<dbReference type="HAMAP" id="MF_01844">
    <property type="entry name" value="NhaA"/>
    <property type="match status" value="1"/>
</dbReference>
<dbReference type="GO" id="GO:0015385">
    <property type="term" value="F:sodium:proton antiporter activity"/>
    <property type="evidence" value="ECO:0007669"/>
    <property type="project" value="UniProtKB-UniRule"/>
</dbReference>
<reference evidence="8 9" key="1">
    <citation type="submission" date="2017-01" db="EMBL/GenBank/DDBJ databases">
        <title>Genome sequencing of Arcobacter sp. LPB0137.</title>
        <authorList>
            <person name="Lee G.-W."/>
            <person name="Yi H."/>
        </authorList>
    </citation>
    <scope>NUCLEOTIDE SEQUENCE [LARGE SCALE GENOMIC DNA]</scope>
    <source>
        <strain evidence="8 9">LPB0137</strain>
    </source>
</reference>
<dbReference type="InterPro" id="IPR004670">
    <property type="entry name" value="NhaA"/>
</dbReference>
<evidence type="ECO:0000256" key="2">
    <source>
        <dbReference type="ARBA" id="ARBA00022475"/>
    </source>
</evidence>
<evidence type="ECO:0000256" key="7">
    <source>
        <dbReference type="HAMAP-Rule" id="MF_01844"/>
    </source>
</evidence>
<dbReference type="OrthoDB" id="9808135at2"/>
<proteinExistence type="inferred from homology"/>
<dbReference type="EMBL" id="CP019070">
    <property type="protein sequence ID" value="APW66617.1"/>
    <property type="molecule type" value="Genomic_DNA"/>
</dbReference>
<dbReference type="STRING" id="1850254.LPB137_12510"/>
<dbReference type="RefSeq" id="WP_076088585.1">
    <property type="nucleotide sequence ID" value="NZ_CP019070.1"/>
</dbReference>
<feature type="transmembrane region" description="Helical" evidence="7">
    <location>
        <begin position="203"/>
        <end position="220"/>
    </location>
</feature>
<gene>
    <name evidence="7" type="primary">nhaA</name>
    <name evidence="8" type="ORF">LPB137_12510</name>
</gene>
<keyword evidence="7" id="KW-0915">Sodium</keyword>
<feature type="transmembrane region" description="Helical" evidence="7">
    <location>
        <begin position="60"/>
        <end position="80"/>
    </location>
</feature>
<evidence type="ECO:0000256" key="6">
    <source>
        <dbReference type="ARBA" id="ARBA00023136"/>
    </source>
</evidence>
<dbReference type="Pfam" id="PF06965">
    <property type="entry name" value="Na_H_antiport_1"/>
    <property type="match status" value="1"/>
</dbReference>
<comment type="subcellular location">
    <subcellularLocation>
        <location evidence="1">Cell inner membrane</location>
        <topology evidence="1">Multi-pass membrane protein</topology>
    </subcellularLocation>
    <subcellularLocation>
        <location evidence="7">Cell membrane</location>
        <topology evidence="7">Multi-pass membrane protein</topology>
    </subcellularLocation>
</comment>
<feature type="transmembrane region" description="Helical" evidence="7">
    <location>
        <begin position="226"/>
        <end position="244"/>
    </location>
</feature>
<dbReference type="InterPro" id="IPR023171">
    <property type="entry name" value="Na/H_antiporter_dom_sf"/>
</dbReference>
<dbReference type="NCBIfam" id="TIGR00773">
    <property type="entry name" value="NhaA"/>
    <property type="match status" value="1"/>
</dbReference>
<keyword evidence="6 7" id="KW-0472">Membrane</keyword>
<dbReference type="NCBIfam" id="NF007111">
    <property type="entry name" value="PRK09560.1"/>
    <property type="match status" value="1"/>
</dbReference>
<feature type="transmembrane region" description="Helical" evidence="7">
    <location>
        <begin position="367"/>
        <end position="385"/>
    </location>
</feature>
<comment type="function">
    <text evidence="7">Na(+)/H(+) antiporter that extrudes sodium in exchange for external protons.</text>
</comment>
<dbReference type="PANTHER" id="PTHR30341">
    <property type="entry name" value="SODIUM ION/PROTON ANTIPORTER NHAA-RELATED"/>
    <property type="match status" value="1"/>
</dbReference>
<feature type="transmembrane region" description="Helical" evidence="7">
    <location>
        <begin position="295"/>
        <end position="317"/>
    </location>
</feature>
<dbReference type="GO" id="GO:0006885">
    <property type="term" value="P:regulation of pH"/>
    <property type="evidence" value="ECO:0007669"/>
    <property type="project" value="UniProtKB-UniRule"/>
</dbReference>
<keyword evidence="7" id="KW-0406">Ion transport</keyword>
<feature type="transmembrane region" description="Helical" evidence="7">
    <location>
        <begin position="122"/>
        <end position="145"/>
    </location>
</feature>
<keyword evidence="7" id="KW-0739">Sodium transport</keyword>
<keyword evidence="7" id="KW-0050">Antiport</keyword>
<dbReference type="GO" id="GO:0005886">
    <property type="term" value="C:plasma membrane"/>
    <property type="evidence" value="ECO:0007669"/>
    <property type="project" value="UniProtKB-SubCell"/>
</dbReference>
<dbReference type="PANTHER" id="PTHR30341:SF0">
    <property type="entry name" value="NA(+)_H(+) ANTIPORTER NHAA"/>
    <property type="match status" value="1"/>
</dbReference>
<keyword evidence="3" id="KW-0997">Cell inner membrane</keyword>
<evidence type="ECO:0000313" key="9">
    <source>
        <dbReference type="Proteomes" id="UP000186074"/>
    </source>
</evidence>
<comment type="similarity">
    <text evidence="7">Belongs to the NhaA Na(+)/H(+) (TC 2.A.33) antiporter family.</text>
</comment>
<name>A0A1P8KQ08_9BACT</name>